<organism evidence="9 10">
    <name type="scientific">Gasterosteus aculeatus aculeatus</name>
    <name type="common">three-spined stickleback</name>
    <dbReference type="NCBI Taxonomy" id="481459"/>
    <lineage>
        <taxon>Eukaryota</taxon>
        <taxon>Metazoa</taxon>
        <taxon>Chordata</taxon>
        <taxon>Craniata</taxon>
        <taxon>Vertebrata</taxon>
        <taxon>Euteleostomi</taxon>
        <taxon>Actinopterygii</taxon>
        <taxon>Neopterygii</taxon>
        <taxon>Teleostei</taxon>
        <taxon>Neoteleostei</taxon>
        <taxon>Acanthomorphata</taxon>
        <taxon>Eupercaria</taxon>
        <taxon>Perciformes</taxon>
        <taxon>Cottioidei</taxon>
        <taxon>Gasterosteales</taxon>
        <taxon>Gasterosteidae</taxon>
        <taxon>Gasterosteus</taxon>
    </lineage>
</organism>
<evidence type="ECO:0000256" key="7">
    <source>
        <dbReference type="SAM" id="Phobius"/>
    </source>
</evidence>
<dbReference type="PANTHER" id="PTHR21396">
    <property type="entry name" value="39S RIBOSOMAL PROTEIN L43"/>
    <property type="match status" value="1"/>
</dbReference>
<dbReference type="AlphaFoldDB" id="A0AAQ4PM32"/>
<accession>A0AAQ4PM32</accession>
<dbReference type="PANTHER" id="PTHR21396:SF2">
    <property type="entry name" value="LARGE RIBOSOMAL SUBUNIT PROTEIN ML43"/>
    <property type="match status" value="1"/>
</dbReference>
<feature type="domain" description="Ribosomal protein/NADH dehydrogenase" evidence="8">
    <location>
        <begin position="35"/>
        <end position="113"/>
    </location>
</feature>
<reference evidence="9" key="2">
    <citation type="submission" date="2025-08" db="UniProtKB">
        <authorList>
            <consortium name="Ensembl"/>
        </authorList>
    </citation>
    <scope>IDENTIFICATION</scope>
</reference>
<feature type="transmembrane region" description="Helical" evidence="7">
    <location>
        <begin position="115"/>
        <end position="135"/>
    </location>
</feature>
<evidence type="ECO:0000256" key="6">
    <source>
        <dbReference type="ARBA" id="ARBA00035188"/>
    </source>
</evidence>
<dbReference type="Gene3D" id="3.40.30.10">
    <property type="entry name" value="Glutaredoxin"/>
    <property type="match status" value="1"/>
</dbReference>
<keyword evidence="5" id="KW-0687">Ribonucleoprotein</keyword>
<dbReference type="SMART" id="SM00916">
    <property type="entry name" value="L51_S25_CI-B8"/>
    <property type="match status" value="1"/>
</dbReference>
<keyword evidence="4" id="KW-0496">Mitochondrion</keyword>
<evidence type="ECO:0000256" key="1">
    <source>
        <dbReference type="ARBA" id="ARBA00004173"/>
    </source>
</evidence>
<keyword evidence="7" id="KW-1133">Transmembrane helix</keyword>
<dbReference type="Proteomes" id="UP000007635">
    <property type="component" value="Chromosome V"/>
</dbReference>
<dbReference type="InterPro" id="IPR007741">
    <property type="entry name" value="Ribosomal_mL43/mS25/NADH_DH"/>
</dbReference>
<dbReference type="SUPFAM" id="SSF52833">
    <property type="entry name" value="Thioredoxin-like"/>
    <property type="match status" value="1"/>
</dbReference>
<keyword evidence="3" id="KW-0689">Ribosomal protein</keyword>
<evidence type="ECO:0000256" key="5">
    <source>
        <dbReference type="ARBA" id="ARBA00023274"/>
    </source>
</evidence>
<keyword evidence="10" id="KW-1185">Reference proteome</keyword>
<reference evidence="9" key="3">
    <citation type="submission" date="2025-09" db="UniProtKB">
        <authorList>
            <consortium name="Ensembl"/>
        </authorList>
    </citation>
    <scope>IDENTIFICATION</scope>
</reference>
<dbReference type="InterPro" id="IPR036249">
    <property type="entry name" value="Thioredoxin-like_sf"/>
</dbReference>
<reference evidence="9 10" key="1">
    <citation type="journal article" date="2021" name="G3 (Bethesda)">
        <title>Improved contiguity of the threespine stickleback genome using long-read sequencing.</title>
        <authorList>
            <person name="Nath S."/>
            <person name="Shaw D.E."/>
            <person name="White M.A."/>
        </authorList>
    </citation>
    <scope>NUCLEOTIDE SEQUENCE [LARGE SCALE GENOMIC DNA]</scope>
    <source>
        <strain evidence="9 10">Lake Benthic</strain>
    </source>
</reference>
<evidence type="ECO:0000256" key="4">
    <source>
        <dbReference type="ARBA" id="ARBA00023128"/>
    </source>
</evidence>
<keyword evidence="7" id="KW-0472">Membrane</keyword>
<dbReference type="GeneTree" id="ENSGT00390000015375"/>
<dbReference type="Ensembl" id="ENSGACT00000034462.1">
    <property type="protein sequence ID" value="ENSGACP00000039915.1"/>
    <property type="gene ID" value="ENSGACG00000028212.1"/>
</dbReference>
<name>A0AAQ4PM32_GASAC</name>
<dbReference type="GO" id="GO:0003735">
    <property type="term" value="F:structural constituent of ribosome"/>
    <property type="evidence" value="ECO:0007669"/>
    <property type="project" value="InterPro"/>
</dbReference>
<evidence type="ECO:0000256" key="3">
    <source>
        <dbReference type="ARBA" id="ARBA00022980"/>
    </source>
</evidence>
<evidence type="ECO:0000256" key="2">
    <source>
        <dbReference type="ARBA" id="ARBA00006073"/>
    </source>
</evidence>
<proteinExistence type="inferred from homology"/>
<protein>
    <recommendedName>
        <fullName evidence="6">Large ribosomal subunit protein mL43</fullName>
    </recommendedName>
</protein>
<keyword evidence="7" id="KW-0812">Transmembrane</keyword>
<feature type="transmembrane region" description="Helical" evidence="7">
    <location>
        <begin position="156"/>
        <end position="176"/>
    </location>
</feature>
<dbReference type="InterPro" id="IPR039927">
    <property type="entry name" value="Ribosomal_mL43"/>
</dbReference>
<evidence type="ECO:0000259" key="8">
    <source>
        <dbReference type="SMART" id="SM00916"/>
    </source>
</evidence>
<evidence type="ECO:0000313" key="10">
    <source>
        <dbReference type="Proteomes" id="UP000007635"/>
    </source>
</evidence>
<dbReference type="GO" id="GO:0005762">
    <property type="term" value="C:mitochondrial large ribosomal subunit"/>
    <property type="evidence" value="ECO:0007669"/>
    <property type="project" value="TreeGrafter"/>
</dbReference>
<dbReference type="GO" id="GO:0032543">
    <property type="term" value="P:mitochondrial translation"/>
    <property type="evidence" value="ECO:0007669"/>
    <property type="project" value="InterPro"/>
</dbReference>
<comment type="subcellular location">
    <subcellularLocation>
        <location evidence="1">Mitochondrion</location>
    </subcellularLocation>
</comment>
<sequence length="179" mass="20270">MTSRGTASRFLKSVLQNGVGRYVCQLKRVSIRFSKKGQSSLGVREFIEEGVVDYAKSNPSTVVYVSPESCRVPKIVAEYCKCSPVLCVSMGCPTNPEFLSSLFVIPTVCLSHSNAFILFLLFTIYFLEDTFSIYLRIEKHNKYYIIIESPTSFLNYNTLAPFLGVVTILLDLYYTYVML</sequence>
<dbReference type="Pfam" id="PF05047">
    <property type="entry name" value="L51_S25_CI-B8"/>
    <property type="match status" value="1"/>
</dbReference>
<evidence type="ECO:0000313" key="9">
    <source>
        <dbReference type="Ensembl" id="ENSGACP00000039915.1"/>
    </source>
</evidence>
<comment type="similarity">
    <text evidence="2">Belongs to the mitochondrion-specific ribosomal protein mL43 family.</text>
</comment>